<dbReference type="FunFam" id="3.20.170.30:FF:000002">
    <property type="entry name" value="Phosphotransferase, putative"/>
    <property type="match status" value="1"/>
</dbReference>
<evidence type="ECO:0000256" key="6">
    <source>
        <dbReference type="ARBA" id="ARBA00047949"/>
    </source>
</evidence>
<dbReference type="InterPro" id="IPR042080">
    <property type="entry name" value="RNA_2'-PTrans_N"/>
</dbReference>
<keyword evidence="8" id="KW-1185">Reference proteome</keyword>
<evidence type="ECO:0000256" key="3">
    <source>
        <dbReference type="ARBA" id="ARBA00012007"/>
    </source>
</evidence>
<dbReference type="OMA" id="RHGASQM"/>
<comment type="similarity">
    <text evidence="2">Belongs to the KptA/TPT1 family.</text>
</comment>
<dbReference type="GO" id="GO:0006388">
    <property type="term" value="P:tRNA splicing, via endonucleolytic cleavage and ligation"/>
    <property type="evidence" value="ECO:0007669"/>
    <property type="project" value="TreeGrafter"/>
</dbReference>
<dbReference type="PANTHER" id="PTHR12684">
    <property type="entry name" value="PUTATIVE PHOSPHOTRANSFERASE"/>
    <property type="match status" value="1"/>
</dbReference>
<comment type="function">
    <text evidence="1">Catalyzes the last step of tRNA splicing, the transfer of the splice junction 2'-phosphate from ligated tRNA to NAD to produce ADP-ribose 1''-2'' cyclic phosphate.</text>
</comment>
<sequence>MANAVLDPAEKTRLSKLIAYVLRHGAAKEKLSLRDDGYLKVTDLLARPKFKGVTFEQIQYVVDTNDKQRYKLLQEDGEWWIRANQGHSLKVKVEMDPINDASNVVAVHGTSLEAWEHIKQSGGLKRMNRNHIHLAPGLPSEGKVISGMRATSQVYIFINLDKALKDGIPFYRSSNQVILTEGVNGFLSIDYFESVQDRHGQRIL</sequence>
<protein>
    <recommendedName>
        <fullName evidence="3">2'-phosphotransferase</fullName>
        <ecNumber evidence="3">2.7.1.160</ecNumber>
    </recommendedName>
</protein>
<dbReference type="Gene3D" id="3.20.170.30">
    <property type="match status" value="1"/>
</dbReference>
<dbReference type="STRING" id="13706.A0A1X2H4N9"/>
<evidence type="ECO:0000313" key="7">
    <source>
        <dbReference type="EMBL" id="ORY93298.1"/>
    </source>
</evidence>
<name>A0A1X2H4N9_SYNRA</name>
<dbReference type="SUPFAM" id="SSF56399">
    <property type="entry name" value="ADP-ribosylation"/>
    <property type="match status" value="1"/>
</dbReference>
<dbReference type="Pfam" id="PF01885">
    <property type="entry name" value="PTS_2-RNA"/>
    <property type="match status" value="1"/>
</dbReference>
<proteinExistence type="inferred from homology"/>
<evidence type="ECO:0000313" key="8">
    <source>
        <dbReference type="Proteomes" id="UP000242180"/>
    </source>
</evidence>
<evidence type="ECO:0000256" key="2">
    <source>
        <dbReference type="ARBA" id="ARBA00009836"/>
    </source>
</evidence>
<evidence type="ECO:0000256" key="4">
    <source>
        <dbReference type="ARBA" id="ARBA00022679"/>
    </source>
</evidence>
<keyword evidence="5" id="KW-0520">NAD</keyword>
<evidence type="ECO:0000256" key="1">
    <source>
        <dbReference type="ARBA" id="ARBA00003343"/>
    </source>
</evidence>
<evidence type="ECO:0000256" key="5">
    <source>
        <dbReference type="ARBA" id="ARBA00023027"/>
    </source>
</evidence>
<dbReference type="FunCoup" id="A0A1X2H4N9">
    <property type="interactions" value="37"/>
</dbReference>
<gene>
    <name evidence="7" type="ORF">BCR43DRAFT_444716</name>
</gene>
<dbReference type="InterPro" id="IPR002745">
    <property type="entry name" value="Ptrans_KptA/Tpt1"/>
</dbReference>
<dbReference type="GO" id="GO:0000215">
    <property type="term" value="F:tRNA 2'-phosphotransferase activity"/>
    <property type="evidence" value="ECO:0007669"/>
    <property type="project" value="UniProtKB-EC"/>
</dbReference>
<dbReference type="InterPro" id="IPR042081">
    <property type="entry name" value="RNA_2'-PTrans_C"/>
</dbReference>
<dbReference type="InParanoid" id="A0A1X2H4N9"/>
<dbReference type="Proteomes" id="UP000242180">
    <property type="component" value="Unassembled WGS sequence"/>
</dbReference>
<dbReference type="OrthoDB" id="419694at2759"/>
<comment type="catalytic activity">
    <reaction evidence="6">
        <text>2'-phospho-[ligated tRNA] + NAD(+) = mature tRNA + ADP-alpha-D-ribose 1'',2''-cyclic phosphate + nicotinamide</text>
        <dbReference type="Rhea" id="RHEA:23324"/>
        <dbReference type="Rhea" id="RHEA-COMP:11106"/>
        <dbReference type="Rhea" id="RHEA-COMP:11107"/>
        <dbReference type="ChEBI" id="CHEBI:17154"/>
        <dbReference type="ChEBI" id="CHEBI:57540"/>
        <dbReference type="ChEBI" id="CHEBI:76596"/>
        <dbReference type="ChEBI" id="CHEBI:82883"/>
        <dbReference type="ChEBI" id="CHEBI:85027"/>
        <dbReference type="EC" id="2.7.1.160"/>
    </reaction>
</comment>
<keyword evidence="4 7" id="KW-0808">Transferase</keyword>
<dbReference type="Gene3D" id="1.10.10.970">
    <property type="entry name" value="RNA 2'-phosphotransferase, Tpt1/KptA family, N-terminal domain"/>
    <property type="match status" value="1"/>
</dbReference>
<reference evidence="7 8" key="1">
    <citation type="submission" date="2016-07" db="EMBL/GenBank/DDBJ databases">
        <title>Pervasive Adenine N6-methylation of Active Genes in Fungi.</title>
        <authorList>
            <consortium name="DOE Joint Genome Institute"/>
            <person name="Mondo S.J."/>
            <person name="Dannebaum R.O."/>
            <person name="Kuo R.C."/>
            <person name="Labutti K."/>
            <person name="Haridas S."/>
            <person name="Kuo A."/>
            <person name="Salamov A."/>
            <person name="Ahrendt S.R."/>
            <person name="Lipzen A."/>
            <person name="Sullivan W."/>
            <person name="Andreopoulos W.B."/>
            <person name="Clum A."/>
            <person name="Lindquist E."/>
            <person name="Daum C."/>
            <person name="Ramamoorthy G.K."/>
            <person name="Gryganskyi A."/>
            <person name="Culley D."/>
            <person name="Magnuson J.K."/>
            <person name="James T.Y."/>
            <person name="O'Malley M.A."/>
            <person name="Stajich J.E."/>
            <person name="Spatafora J.W."/>
            <person name="Visel A."/>
            <person name="Grigoriev I.V."/>
        </authorList>
    </citation>
    <scope>NUCLEOTIDE SEQUENCE [LARGE SCALE GENOMIC DNA]</scope>
    <source>
        <strain evidence="7 8">NRRL 2496</strain>
    </source>
</reference>
<dbReference type="EC" id="2.7.1.160" evidence="3"/>
<dbReference type="AlphaFoldDB" id="A0A1X2H4N9"/>
<organism evidence="7 8">
    <name type="scientific">Syncephalastrum racemosum</name>
    <name type="common">Filamentous fungus</name>
    <dbReference type="NCBI Taxonomy" id="13706"/>
    <lineage>
        <taxon>Eukaryota</taxon>
        <taxon>Fungi</taxon>
        <taxon>Fungi incertae sedis</taxon>
        <taxon>Mucoromycota</taxon>
        <taxon>Mucoromycotina</taxon>
        <taxon>Mucoromycetes</taxon>
        <taxon>Mucorales</taxon>
        <taxon>Syncephalastraceae</taxon>
        <taxon>Syncephalastrum</taxon>
    </lineage>
</organism>
<dbReference type="PANTHER" id="PTHR12684:SF2">
    <property type="entry name" value="TRNA 2'-PHOSPHOTRANSFERASE 1"/>
    <property type="match status" value="1"/>
</dbReference>
<comment type="caution">
    <text evidence="7">The sequence shown here is derived from an EMBL/GenBank/DDBJ whole genome shotgun (WGS) entry which is preliminary data.</text>
</comment>
<accession>A0A1X2H4N9</accession>
<dbReference type="EMBL" id="MCGN01000009">
    <property type="protein sequence ID" value="ORY93298.1"/>
    <property type="molecule type" value="Genomic_DNA"/>
</dbReference>